<dbReference type="GO" id="GO:0009425">
    <property type="term" value="C:bacterial-type flagellum basal body"/>
    <property type="evidence" value="ECO:0007669"/>
    <property type="project" value="UniProtKB-SubCell"/>
</dbReference>
<evidence type="ECO:0000256" key="2">
    <source>
        <dbReference type="ARBA" id="ARBA00009677"/>
    </source>
</evidence>
<dbReference type="InterPro" id="IPR020013">
    <property type="entry name" value="Flagellar_FlgE/F/G"/>
</dbReference>
<sequence>MVRGIEAAAKGMVALSEKLDSVVNDLANISTPAFKRLIQNISQSENYPINRVFLQTDDNRAPFIGYLGNGSELSTQALDLSAGGLEHTSAKLDVAISLNNNAFFQIQTPNGIRYTRAGNFTLNNNDELVTQDGYPVLSSANAPITIDGQNVVISSDGSIQVDGQQTDTLGIVSLDNPSLIVPQGSNLYSYSGQVVNATGFKILQGYLENSNVNTVKEMADMIALERAYESGQKAIVIEDNETGQMLSQFRI</sequence>
<dbReference type="AlphaFoldDB" id="A0A2R4W2M4"/>
<keyword evidence="7" id="KW-0282">Flagellum</keyword>
<feature type="domain" description="Flagellar hook protein FlgE/F/G-like D1" evidence="6">
    <location>
        <begin position="99"/>
        <end position="161"/>
    </location>
</feature>
<accession>A0A2R4W2M4</accession>
<evidence type="ECO:0000256" key="3">
    <source>
        <dbReference type="ARBA" id="ARBA00023143"/>
    </source>
</evidence>
<gene>
    <name evidence="7" type="ORF">TDSAC_1668</name>
</gene>
<dbReference type="SUPFAM" id="SSF117143">
    <property type="entry name" value="Flagellar hook protein flgE"/>
    <property type="match status" value="1"/>
</dbReference>
<evidence type="ECO:0000256" key="4">
    <source>
        <dbReference type="RuleBase" id="RU362116"/>
    </source>
</evidence>
<organism evidence="7 8">
    <name type="scientific">Thermodesulfobium acidiphilum</name>
    <dbReference type="NCBI Taxonomy" id="1794699"/>
    <lineage>
        <taxon>Bacteria</taxon>
        <taxon>Pseudomonadati</taxon>
        <taxon>Thermodesulfobiota</taxon>
        <taxon>Thermodesulfobiia</taxon>
        <taxon>Thermodesulfobiales</taxon>
        <taxon>Thermodesulfobiaceae</taxon>
        <taxon>Thermodesulfobium</taxon>
    </lineage>
</organism>
<evidence type="ECO:0000259" key="5">
    <source>
        <dbReference type="Pfam" id="PF06429"/>
    </source>
</evidence>
<comment type="subcellular location">
    <subcellularLocation>
        <location evidence="1 4">Bacterial flagellum basal body</location>
    </subcellularLocation>
</comment>
<keyword evidence="7" id="KW-0966">Cell projection</keyword>
<dbReference type="InterPro" id="IPR010930">
    <property type="entry name" value="Flg_bb/hook_C_dom"/>
</dbReference>
<dbReference type="OrthoDB" id="9804559at2"/>
<dbReference type="GO" id="GO:0071978">
    <property type="term" value="P:bacterial-type flagellum-dependent swarming motility"/>
    <property type="evidence" value="ECO:0007669"/>
    <property type="project" value="TreeGrafter"/>
</dbReference>
<evidence type="ECO:0000259" key="6">
    <source>
        <dbReference type="Pfam" id="PF22692"/>
    </source>
</evidence>
<reference evidence="7 8" key="1">
    <citation type="submission" date="2017-04" db="EMBL/GenBank/DDBJ databases">
        <title>Genomic insights into metabolism of Thermodesulfobium acidiphilum.</title>
        <authorList>
            <person name="Toshchakov S.V."/>
            <person name="Frolov E.N."/>
            <person name="Kublanov I.V."/>
            <person name="Samarov N.I."/>
            <person name="Novikov A."/>
            <person name="Lebedinsky A.V."/>
            <person name="Bonch-Osmolovskaya E.A."/>
            <person name="Chernyh N.A."/>
        </authorList>
    </citation>
    <scope>NUCLEOTIDE SEQUENCE [LARGE SCALE GENOMIC DNA]</scope>
    <source>
        <strain evidence="7 8">3127-1</strain>
    </source>
</reference>
<dbReference type="InterPro" id="IPR037925">
    <property type="entry name" value="FlgE/F/G-like"/>
</dbReference>
<comment type="similarity">
    <text evidence="2 4">Belongs to the flagella basal body rod proteins family.</text>
</comment>
<dbReference type="PANTHER" id="PTHR30435">
    <property type="entry name" value="FLAGELLAR PROTEIN"/>
    <property type="match status" value="1"/>
</dbReference>
<dbReference type="RefSeq" id="WP_108309973.1">
    <property type="nucleotide sequence ID" value="NZ_CP020921.1"/>
</dbReference>
<dbReference type="Pfam" id="PF22692">
    <property type="entry name" value="LlgE_F_G_D1"/>
    <property type="match status" value="1"/>
</dbReference>
<dbReference type="PANTHER" id="PTHR30435:SF19">
    <property type="entry name" value="FLAGELLAR BASAL-BODY ROD PROTEIN FLGG"/>
    <property type="match status" value="1"/>
</dbReference>
<evidence type="ECO:0000313" key="7">
    <source>
        <dbReference type="EMBL" id="AWB11004.1"/>
    </source>
</evidence>
<dbReference type="NCBIfam" id="TIGR03506">
    <property type="entry name" value="FlgEFG_subfam"/>
    <property type="match status" value="1"/>
</dbReference>
<keyword evidence="8" id="KW-1185">Reference proteome</keyword>
<dbReference type="KEGG" id="taci:TDSAC_1668"/>
<name>A0A2R4W2M4_THEAF</name>
<evidence type="ECO:0000256" key="1">
    <source>
        <dbReference type="ARBA" id="ARBA00004117"/>
    </source>
</evidence>
<evidence type="ECO:0000313" key="8">
    <source>
        <dbReference type="Proteomes" id="UP000244792"/>
    </source>
</evidence>
<keyword evidence="3 4" id="KW-0975">Bacterial flagellum</keyword>
<dbReference type="Pfam" id="PF06429">
    <property type="entry name" value="Flg_bbr_C"/>
    <property type="match status" value="1"/>
</dbReference>
<dbReference type="InterPro" id="IPR053967">
    <property type="entry name" value="LlgE_F_G-like_D1"/>
</dbReference>
<feature type="domain" description="Flagellar basal-body/hook protein C-terminal" evidence="5">
    <location>
        <begin position="204"/>
        <end position="235"/>
    </location>
</feature>
<dbReference type="Proteomes" id="UP000244792">
    <property type="component" value="Chromosome"/>
</dbReference>
<protein>
    <submittedName>
        <fullName evidence="7">Flagellar basal-body rod protein FlgG</fullName>
    </submittedName>
</protein>
<dbReference type="EMBL" id="CP020921">
    <property type="protein sequence ID" value="AWB11004.1"/>
    <property type="molecule type" value="Genomic_DNA"/>
</dbReference>
<proteinExistence type="inferred from homology"/>
<keyword evidence="7" id="KW-0969">Cilium</keyword>